<dbReference type="PRINTS" id="PR01862">
    <property type="entry name" value="BCL2FAMILY"/>
</dbReference>
<dbReference type="AlphaFoldDB" id="A0A336K2L1"/>
<dbReference type="GO" id="GO:0051400">
    <property type="term" value="F:BH domain binding"/>
    <property type="evidence" value="ECO:0007669"/>
    <property type="project" value="TreeGrafter"/>
</dbReference>
<dbReference type="InterPro" id="IPR046371">
    <property type="entry name" value="Bcl-2_BH1-3"/>
</dbReference>
<proteinExistence type="inferred from homology"/>
<dbReference type="CDD" id="cd06845">
    <property type="entry name" value="Bcl-2_like"/>
    <property type="match status" value="1"/>
</dbReference>
<dbReference type="GO" id="GO:0097192">
    <property type="term" value="P:extrinsic apoptotic signaling pathway in absence of ligand"/>
    <property type="evidence" value="ECO:0007669"/>
    <property type="project" value="TreeGrafter"/>
</dbReference>
<reference evidence="5" key="1">
    <citation type="submission" date="2018-04" db="EMBL/GenBank/DDBJ databases">
        <authorList>
            <person name="Go L.Y."/>
            <person name="Mitchell J.A."/>
        </authorList>
    </citation>
    <scope>NUCLEOTIDE SEQUENCE</scope>
    <source>
        <tissue evidence="5">Whole organism</tissue>
    </source>
</reference>
<dbReference type="FunFam" id="1.10.437.10:FF:000009">
    <property type="entry name" value="Uncharacterized protein, isoform A"/>
    <property type="match status" value="1"/>
</dbReference>
<keyword evidence="2" id="KW-0053">Apoptosis</keyword>
<evidence type="ECO:0000313" key="6">
    <source>
        <dbReference type="EMBL" id="SSX17380.1"/>
    </source>
</evidence>
<keyword evidence="3" id="KW-0812">Transmembrane</keyword>
<keyword evidence="3" id="KW-1133">Transmembrane helix</keyword>
<organism evidence="5">
    <name type="scientific">Culicoides sonorensis</name>
    <name type="common">Biting midge</name>
    <dbReference type="NCBI Taxonomy" id="179676"/>
    <lineage>
        <taxon>Eukaryota</taxon>
        <taxon>Metazoa</taxon>
        <taxon>Ecdysozoa</taxon>
        <taxon>Arthropoda</taxon>
        <taxon>Hexapoda</taxon>
        <taxon>Insecta</taxon>
        <taxon>Pterygota</taxon>
        <taxon>Neoptera</taxon>
        <taxon>Endopterygota</taxon>
        <taxon>Diptera</taxon>
        <taxon>Nematocera</taxon>
        <taxon>Chironomoidea</taxon>
        <taxon>Ceratopogonidae</taxon>
        <taxon>Ceratopogoninae</taxon>
        <taxon>Culicoides</taxon>
        <taxon>Monoculicoides</taxon>
    </lineage>
</organism>
<dbReference type="PROSITE" id="PS50062">
    <property type="entry name" value="BCL2_FAMILY"/>
    <property type="match status" value="1"/>
</dbReference>
<feature type="transmembrane region" description="Helical" evidence="3">
    <location>
        <begin position="510"/>
        <end position="531"/>
    </location>
</feature>
<evidence type="ECO:0000256" key="3">
    <source>
        <dbReference type="SAM" id="Phobius"/>
    </source>
</evidence>
<dbReference type="VEuPathDB" id="VectorBase:CSON013706"/>
<dbReference type="InterPro" id="IPR002475">
    <property type="entry name" value="Bcl2-like"/>
</dbReference>
<keyword evidence="3" id="KW-0472">Membrane</keyword>
<dbReference type="PANTHER" id="PTHR11256">
    <property type="entry name" value="BCL-2 RELATED"/>
    <property type="match status" value="1"/>
</dbReference>
<dbReference type="Pfam" id="PF00452">
    <property type="entry name" value="Bcl-2"/>
    <property type="match status" value="1"/>
</dbReference>
<dbReference type="SUPFAM" id="SSF56854">
    <property type="entry name" value="Bcl-2 inhibitors of programmed cell death"/>
    <property type="match status" value="1"/>
</dbReference>
<dbReference type="EMBL" id="UFQT01000006">
    <property type="protein sequence ID" value="SSX17380.1"/>
    <property type="molecule type" value="Genomic_DNA"/>
</dbReference>
<dbReference type="GO" id="GO:0001836">
    <property type="term" value="P:release of cytochrome c from mitochondria"/>
    <property type="evidence" value="ECO:0007669"/>
    <property type="project" value="TreeGrafter"/>
</dbReference>
<feature type="domain" description="Bcl-2 Bcl-2 homology region 1-3" evidence="4">
    <location>
        <begin position="392"/>
        <end position="494"/>
    </location>
</feature>
<evidence type="ECO:0000256" key="1">
    <source>
        <dbReference type="ARBA" id="ARBA00009458"/>
    </source>
</evidence>
<dbReference type="Gene3D" id="1.10.437.10">
    <property type="entry name" value="Blc2-like"/>
    <property type="match status" value="1"/>
</dbReference>
<dbReference type="EMBL" id="UFQS01000006">
    <property type="protein sequence ID" value="SSW96993.1"/>
    <property type="molecule type" value="Genomic_DNA"/>
</dbReference>
<evidence type="ECO:0000256" key="2">
    <source>
        <dbReference type="ARBA" id="ARBA00022703"/>
    </source>
</evidence>
<dbReference type="GO" id="GO:0008630">
    <property type="term" value="P:intrinsic apoptotic signaling pathway in response to DNA damage"/>
    <property type="evidence" value="ECO:0007669"/>
    <property type="project" value="TreeGrafter"/>
</dbReference>
<accession>A0A336K2L1</accession>
<evidence type="ECO:0000259" key="4">
    <source>
        <dbReference type="SMART" id="SM00337"/>
    </source>
</evidence>
<dbReference type="PANTHER" id="PTHR11256:SF63">
    <property type="entry name" value="BG1"/>
    <property type="match status" value="1"/>
</dbReference>
<dbReference type="InterPro" id="IPR036834">
    <property type="entry name" value="Bcl-2-like_sf"/>
</dbReference>
<dbReference type="SMART" id="SM00337">
    <property type="entry name" value="BCL"/>
    <property type="match status" value="1"/>
</dbReference>
<reference evidence="6" key="2">
    <citation type="submission" date="2018-07" db="EMBL/GenBank/DDBJ databases">
        <authorList>
            <person name="Quirk P.G."/>
            <person name="Krulwich T.A."/>
        </authorList>
    </citation>
    <scope>NUCLEOTIDE SEQUENCE</scope>
</reference>
<name>A0A336K2L1_CULSO</name>
<dbReference type="GO" id="GO:0042981">
    <property type="term" value="P:regulation of apoptotic process"/>
    <property type="evidence" value="ECO:0007669"/>
    <property type="project" value="InterPro"/>
</dbReference>
<protein>
    <submittedName>
        <fullName evidence="5">CSON013706 protein</fullName>
    </submittedName>
</protein>
<sequence>MVKIFIRSEKLLRNHIKFGQILFCCTTGERYDYLDISNVFQIRELCSQNGNYKLSKPIESARKILKDLQKLELRLDTEIKLENMNQNQIDGLLLQASENQDRSAILYILKETRQNCIVSPSRYALEKLLIQYVRDREIIKCCQDSIKDPWIEPFIVANIWYTGDLKVAAQKFRSLYFVSDAKQKKMILFLLREITHETIGFKSEASLVILSSLAEYFVCIFDDYRLLVHIWTAAFKSSWFSDHYLAEELYDKHPELRYRLSRQDFASSMCQSLLSKYDLDGCERLIQLYLKYSHRKASRLCLCLLFDYQYLRNNLRACSEIMKFCVDSNIKLTETHENQLLDLLLGGKCLCGHYIRSKLRRAGVLNRKVTQRLRNIIDTPSSSVVREIFPIINVLGDELEKLHVRTYTNISRQLTRSSFHELPELLLSYSEVAKELFKNEITWGKIISLFAISGGLAVDACKQGNYDHLQPIIEGTAEIIEEELAPWLISNGGWLGLQEYIRPDISEITLLGWLAVSTSILFAFSLIYYFLKFIGMQLYSMWG</sequence>
<evidence type="ECO:0000313" key="5">
    <source>
        <dbReference type="EMBL" id="SSW96993.1"/>
    </source>
</evidence>
<comment type="similarity">
    <text evidence="1">Belongs to the Bcl-2 family.</text>
</comment>
<dbReference type="GO" id="GO:0005741">
    <property type="term" value="C:mitochondrial outer membrane"/>
    <property type="evidence" value="ECO:0007669"/>
    <property type="project" value="TreeGrafter"/>
</dbReference>
<gene>
    <name evidence="5" type="primary">CSON013706</name>
</gene>
<dbReference type="InterPro" id="IPR026298">
    <property type="entry name" value="Bcl-2_fam"/>
</dbReference>